<dbReference type="AlphaFoldDB" id="A0AAD5SHU2"/>
<keyword evidence="1 5" id="KW-0489">Methyltransferase</keyword>
<dbReference type="InterPro" id="IPR049561">
    <property type="entry name" value="NSUN5_7_fdxn-like"/>
</dbReference>
<keyword evidence="3 5" id="KW-0949">S-adenosyl-L-methionine</keyword>
<feature type="domain" description="SAM-dependent MTase RsmB/NOP-type" evidence="6">
    <location>
        <begin position="93"/>
        <end position="248"/>
    </location>
</feature>
<dbReference type="PROSITE" id="PS51686">
    <property type="entry name" value="SAM_MT_RSMB_NOP"/>
    <property type="match status" value="1"/>
</dbReference>
<dbReference type="InterPro" id="IPR029063">
    <property type="entry name" value="SAM-dependent_MTases_sf"/>
</dbReference>
<dbReference type="GO" id="GO:0003723">
    <property type="term" value="F:RNA binding"/>
    <property type="evidence" value="ECO:0007669"/>
    <property type="project" value="UniProtKB-UniRule"/>
</dbReference>
<evidence type="ECO:0000256" key="1">
    <source>
        <dbReference type="ARBA" id="ARBA00022603"/>
    </source>
</evidence>
<dbReference type="InterPro" id="IPR023267">
    <property type="entry name" value="RCMT"/>
</dbReference>
<organism evidence="7 8">
    <name type="scientific">Rhizophlyctis rosea</name>
    <dbReference type="NCBI Taxonomy" id="64517"/>
    <lineage>
        <taxon>Eukaryota</taxon>
        <taxon>Fungi</taxon>
        <taxon>Fungi incertae sedis</taxon>
        <taxon>Chytridiomycota</taxon>
        <taxon>Chytridiomycota incertae sedis</taxon>
        <taxon>Chytridiomycetes</taxon>
        <taxon>Rhizophlyctidales</taxon>
        <taxon>Rhizophlyctidaceae</taxon>
        <taxon>Rhizophlyctis</taxon>
    </lineage>
</organism>
<dbReference type="InterPro" id="IPR049560">
    <property type="entry name" value="MeTrfase_RsmB-F_NOP2_cat"/>
</dbReference>
<evidence type="ECO:0000256" key="5">
    <source>
        <dbReference type="PROSITE-ProRule" id="PRU01023"/>
    </source>
</evidence>
<name>A0AAD5SHU2_9FUNG</name>
<dbReference type="EMBL" id="JADGJD010000544">
    <property type="protein sequence ID" value="KAJ3050184.1"/>
    <property type="molecule type" value="Genomic_DNA"/>
</dbReference>
<evidence type="ECO:0000256" key="2">
    <source>
        <dbReference type="ARBA" id="ARBA00022679"/>
    </source>
</evidence>
<comment type="caution">
    <text evidence="5">Lacks conserved residue(s) required for the propagation of feature annotation.</text>
</comment>
<evidence type="ECO:0000256" key="3">
    <source>
        <dbReference type="ARBA" id="ARBA00022691"/>
    </source>
</evidence>
<dbReference type="Pfam" id="PF01189">
    <property type="entry name" value="Methyltr_RsmB-F"/>
    <property type="match status" value="1"/>
</dbReference>
<dbReference type="GO" id="GO:0008173">
    <property type="term" value="F:RNA methyltransferase activity"/>
    <property type="evidence" value="ECO:0007669"/>
    <property type="project" value="InterPro"/>
</dbReference>
<dbReference type="Gene3D" id="3.40.50.150">
    <property type="entry name" value="Vaccinia Virus protein VP39"/>
    <property type="match status" value="1"/>
</dbReference>
<accession>A0AAD5SHU2</accession>
<dbReference type="GO" id="GO:0070475">
    <property type="term" value="P:rRNA base methylation"/>
    <property type="evidence" value="ECO:0007669"/>
    <property type="project" value="TreeGrafter"/>
</dbReference>
<evidence type="ECO:0000313" key="7">
    <source>
        <dbReference type="EMBL" id="KAJ3050184.1"/>
    </source>
</evidence>
<dbReference type="SUPFAM" id="SSF53335">
    <property type="entry name" value="S-adenosyl-L-methionine-dependent methyltransferases"/>
    <property type="match status" value="1"/>
</dbReference>
<evidence type="ECO:0000259" key="6">
    <source>
        <dbReference type="PROSITE" id="PS51686"/>
    </source>
</evidence>
<gene>
    <name evidence="7" type="primary">NSUN5</name>
    <name evidence="7" type="ORF">HK097_008834</name>
</gene>
<evidence type="ECO:0000256" key="4">
    <source>
        <dbReference type="ARBA" id="ARBA00022884"/>
    </source>
</evidence>
<comment type="caution">
    <text evidence="7">The sequence shown here is derived from an EMBL/GenBank/DDBJ whole genome shotgun (WGS) entry which is preliminary data.</text>
</comment>
<comment type="similarity">
    <text evidence="5">Belongs to the class I-like SAM-binding methyltransferase superfamily. RsmB/NOP family.</text>
</comment>
<dbReference type="InterPro" id="IPR048889">
    <property type="entry name" value="NSUN5_RCM1_N"/>
</dbReference>
<dbReference type="GO" id="GO:0005730">
    <property type="term" value="C:nucleolus"/>
    <property type="evidence" value="ECO:0007669"/>
    <property type="project" value="TreeGrafter"/>
</dbReference>
<dbReference type="PANTHER" id="PTHR22807">
    <property type="entry name" value="NOP2 YEAST -RELATED NOL1/NOP2/FMU SUN DOMAIN-CONTAINING"/>
    <property type="match status" value="1"/>
</dbReference>
<dbReference type="Pfam" id="PF21148">
    <property type="entry name" value="NSUN5_fdxn-like"/>
    <property type="match status" value="1"/>
</dbReference>
<keyword evidence="2 5" id="KW-0808">Transferase</keyword>
<reference evidence="7" key="1">
    <citation type="submission" date="2020-05" db="EMBL/GenBank/DDBJ databases">
        <title>Phylogenomic resolution of chytrid fungi.</title>
        <authorList>
            <person name="Stajich J.E."/>
            <person name="Amses K."/>
            <person name="Simmons R."/>
            <person name="Seto K."/>
            <person name="Myers J."/>
            <person name="Bonds A."/>
            <person name="Quandt C.A."/>
            <person name="Barry K."/>
            <person name="Liu P."/>
            <person name="Grigoriev I."/>
            <person name="Longcore J.E."/>
            <person name="James T.Y."/>
        </authorList>
    </citation>
    <scope>NUCLEOTIDE SEQUENCE</scope>
    <source>
        <strain evidence="7">JEL0318</strain>
    </source>
</reference>
<dbReference type="Pfam" id="PF21153">
    <property type="entry name" value="NSUN5_N"/>
    <property type="match status" value="1"/>
</dbReference>
<dbReference type="Proteomes" id="UP001212841">
    <property type="component" value="Unassembled WGS sequence"/>
</dbReference>
<dbReference type="PANTHER" id="PTHR22807:SF4">
    <property type="entry name" value="28S RRNA (CYTOSINE-C(5))-METHYLTRANSFERASE"/>
    <property type="match status" value="1"/>
</dbReference>
<feature type="binding site" evidence="5">
    <location>
        <position position="214"/>
    </location>
    <ligand>
        <name>S-adenosyl-L-methionine</name>
        <dbReference type="ChEBI" id="CHEBI:59789"/>
    </ligand>
</feature>
<proteinExistence type="inferred from homology"/>
<dbReference type="InterPro" id="IPR001678">
    <property type="entry name" value="MeTrfase_RsmB-F_NOP2_dom"/>
</dbReference>
<keyword evidence="4 5" id="KW-0694">RNA-binding</keyword>
<protein>
    <submittedName>
        <fullName evidence="7">28S rRNA (Cytosine-C(5))-methyltransferase</fullName>
    </submittedName>
</protein>
<feature type="binding site" evidence="5">
    <location>
        <begin position="190"/>
        <end position="196"/>
    </location>
    <ligand>
        <name>S-adenosyl-L-methionine</name>
        <dbReference type="ChEBI" id="CHEBI:59789"/>
    </ligand>
</feature>
<keyword evidence="8" id="KW-1185">Reference proteome</keyword>
<sequence>MALYKKAGDILEKLEAQKGTVRSLCLADDVKDKKRTYALVCETLKYKEVLAAIIKTSDLLKHEKKIPPSVATVLTYDLLFGKGISGGGTFKPLIQKHKTRLQAELAKIKVKRKVKDNEELVPERIRNAVILPRYIRVNTLKTTLQKVTGHFQSQSYTLLLDGSIIIQDKASCFPAYILSPPKGTEVIDGCAAPGNKTSHLSMIMGGTGRIYAFDMDKRRLGTLKKLCGRAGCKSKSAGIRFEYVWHNG</sequence>
<evidence type="ECO:0000313" key="8">
    <source>
        <dbReference type="Proteomes" id="UP001212841"/>
    </source>
</evidence>